<keyword evidence="3" id="KW-1185">Reference proteome</keyword>
<reference evidence="3" key="1">
    <citation type="journal article" date="2019" name="Curr. Biol.">
        <title>Genome Sequence of Striga asiatica Provides Insight into the Evolution of Plant Parasitism.</title>
        <authorList>
            <person name="Yoshida S."/>
            <person name="Kim S."/>
            <person name="Wafula E.K."/>
            <person name="Tanskanen J."/>
            <person name="Kim Y.M."/>
            <person name="Honaas L."/>
            <person name="Yang Z."/>
            <person name="Spallek T."/>
            <person name="Conn C.E."/>
            <person name="Ichihashi Y."/>
            <person name="Cheong K."/>
            <person name="Cui S."/>
            <person name="Der J.P."/>
            <person name="Gundlach H."/>
            <person name="Jiao Y."/>
            <person name="Hori C."/>
            <person name="Ishida J.K."/>
            <person name="Kasahara H."/>
            <person name="Kiba T."/>
            <person name="Kim M.S."/>
            <person name="Koo N."/>
            <person name="Laohavisit A."/>
            <person name="Lee Y.H."/>
            <person name="Lumba S."/>
            <person name="McCourt P."/>
            <person name="Mortimer J.C."/>
            <person name="Mutuku J.M."/>
            <person name="Nomura T."/>
            <person name="Sasaki-Sekimoto Y."/>
            <person name="Seto Y."/>
            <person name="Wang Y."/>
            <person name="Wakatake T."/>
            <person name="Sakakibara H."/>
            <person name="Demura T."/>
            <person name="Yamaguchi S."/>
            <person name="Yoneyama K."/>
            <person name="Manabe R.I."/>
            <person name="Nelson D.C."/>
            <person name="Schulman A.H."/>
            <person name="Timko M.P."/>
            <person name="dePamphilis C.W."/>
            <person name="Choi D."/>
            <person name="Shirasu K."/>
        </authorList>
    </citation>
    <scope>NUCLEOTIDE SEQUENCE [LARGE SCALE GENOMIC DNA]</scope>
    <source>
        <strain evidence="3">cv. UVA1</strain>
    </source>
</reference>
<feature type="region of interest" description="Disordered" evidence="1">
    <location>
        <begin position="1"/>
        <end position="28"/>
    </location>
</feature>
<proteinExistence type="predicted"/>
<comment type="caution">
    <text evidence="2">The sequence shown here is derived from an EMBL/GenBank/DDBJ whole genome shotgun (WGS) entry which is preliminary data.</text>
</comment>
<evidence type="ECO:0000313" key="2">
    <source>
        <dbReference type="EMBL" id="GER30191.1"/>
    </source>
</evidence>
<accession>A0A5A7PBU2</accession>
<organism evidence="2 3">
    <name type="scientific">Striga asiatica</name>
    <name type="common">Asiatic witchweed</name>
    <name type="synonym">Buchnera asiatica</name>
    <dbReference type="NCBI Taxonomy" id="4170"/>
    <lineage>
        <taxon>Eukaryota</taxon>
        <taxon>Viridiplantae</taxon>
        <taxon>Streptophyta</taxon>
        <taxon>Embryophyta</taxon>
        <taxon>Tracheophyta</taxon>
        <taxon>Spermatophyta</taxon>
        <taxon>Magnoliopsida</taxon>
        <taxon>eudicotyledons</taxon>
        <taxon>Gunneridae</taxon>
        <taxon>Pentapetalae</taxon>
        <taxon>asterids</taxon>
        <taxon>lamiids</taxon>
        <taxon>Lamiales</taxon>
        <taxon>Orobanchaceae</taxon>
        <taxon>Buchnereae</taxon>
        <taxon>Striga</taxon>
    </lineage>
</organism>
<dbReference type="EMBL" id="BKCP01004317">
    <property type="protein sequence ID" value="GER30191.1"/>
    <property type="molecule type" value="Genomic_DNA"/>
</dbReference>
<sequence>MYWNHQPSGSTANAACRSRQQIPDVAARRRNRLHRRRLRLLQFRDSSHAASELAATGSTANAARRTRQKIPDVAARCLNGLHRRRRPILQFRGSSHAASELASVGNINGSNL</sequence>
<gene>
    <name evidence="2" type="ORF">STAS_06120</name>
</gene>
<dbReference type="Proteomes" id="UP000325081">
    <property type="component" value="Unassembled WGS sequence"/>
</dbReference>
<protein>
    <submittedName>
        <fullName evidence="2">Tyrosine--tRNA ligase</fullName>
    </submittedName>
</protein>
<evidence type="ECO:0000313" key="3">
    <source>
        <dbReference type="Proteomes" id="UP000325081"/>
    </source>
</evidence>
<name>A0A5A7PBU2_STRAF</name>
<evidence type="ECO:0000256" key="1">
    <source>
        <dbReference type="SAM" id="MobiDB-lite"/>
    </source>
</evidence>
<dbReference type="AlphaFoldDB" id="A0A5A7PBU2"/>
<dbReference type="GO" id="GO:0016874">
    <property type="term" value="F:ligase activity"/>
    <property type="evidence" value="ECO:0007669"/>
    <property type="project" value="UniProtKB-KW"/>
</dbReference>
<keyword evidence="2" id="KW-0436">Ligase</keyword>
<feature type="compositionally biased region" description="Polar residues" evidence="1">
    <location>
        <begin position="1"/>
        <end position="21"/>
    </location>
</feature>